<dbReference type="PANTHER" id="PTHR12526">
    <property type="entry name" value="GLYCOSYLTRANSFERASE"/>
    <property type="match status" value="1"/>
</dbReference>
<dbReference type="PANTHER" id="PTHR12526:SF630">
    <property type="entry name" value="GLYCOSYLTRANSFERASE"/>
    <property type="match status" value="1"/>
</dbReference>
<feature type="domain" description="Glycosyltransferase subfamily 4-like N-terminal" evidence="2">
    <location>
        <begin position="13"/>
        <end position="140"/>
    </location>
</feature>
<accession>A0ABX0I3I8</accession>
<dbReference type="Gene3D" id="3.40.50.2000">
    <property type="entry name" value="Glycogen Phosphorylase B"/>
    <property type="match status" value="2"/>
</dbReference>
<keyword evidence="4" id="KW-1185">Reference proteome</keyword>
<evidence type="ECO:0000259" key="1">
    <source>
        <dbReference type="Pfam" id="PF00534"/>
    </source>
</evidence>
<sequence length="353" mass="40203">MRIVQLIDSLDTGGAERMAVTYANALSNKIAFSGIVATRKEGLLLDKIKNKANYLFLNKKGVFDIAAIFSFRKYCVQHNIGFIHAHSSSFFLAVLVKLTLPRIKIIWHDHYGNSEFLQERKFFVLKICSLFFDSIVVVNQLLLEWNLKKMFCKKVSYLRNFPEIETVNGTTKLNGEAGKRIVCLANVRPQKNLEMLVEVANQLSKLHPEWTFHIVGKKFHDSYLEKITLLIASYQLENRVFLYGSKNDVSNVLKQSSIGILTSSSEGLPVSLLEYGLSKLPVIATNVGEIREVIIPYKTGFLIESNDTLSFVNKLTYLIENPQICANFANELYVHIQKNYSKDAIINHYLKLL</sequence>
<dbReference type="SUPFAM" id="SSF53756">
    <property type="entry name" value="UDP-Glycosyltransferase/glycogen phosphorylase"/>
    <property type="match status" value="1"/>
</dbReference>
<reference evidence="3 4" key="1">
    <citation type="submission" date="2020-02" db="EMBL/GenBank/DDBJ databases">
        <authorList>
            <person name="Chen W.-M."/>
        </authorList>
    </citation>
    <scope>NUCLEOTIDE SEQUENCE [LARGE SCALE GENOMIC DNA]</scope>
    <source>
        <strain evidence="3 4">KDG-16</strain>
    </source>
</reference>
<evidence type="ECO:0000313" key="4">
    <source>
        <dbReference type="Proteomes" id="UP000800984"/>
    </source>
</evidence>
<dbReference type="Proteomes" id="UP000800984">
    <property type="component" value="Unassembled WGS sequence"/>
</dbReference>
<gene>
    <name evidence="3" type="ORF">G4D72_03345</name>
</gene>
<dbReference type="Pfam" id="PF13439">
    <property type="entry name" value="Glyco_transf_4"/>
    <property type="match status" value="1"/>
</dbReference>
<evidence type="ECO:0000313" key="3">
    <source>
        <dbReference type="EMBL" id="NHM01142.1"/>
    </source>
</evidence>
<dbReference type="RefSeq" id="WP_166076198.1">
    <property type="nucleotide sequence ID" value="NZ_JAAJBT010000002.1"/>
</dbReference>
<proteinExistence type="predicted"/>
<dbReference type="InterPro" id="IPR001296">
    <property type="entry name" value="Glyco_trans_1"/>
</dbReference>
<feature type="domain" description="Glycosyl transferase family 1" evidence="1">
    <location>
        <begin position="178"/>
        <end position="330"/>
    </location>
</feature>
<evidence type="ECO:0000259" key="2">
    <source>
        <dbReference type="Pfam" id="PF13439"/>
    </source>
</evidence>
<protein>
    <submittedName>
        <fullName evidence="3">Glycosyltransferase</fullName>
    </submittedName>
</protein>
<comment type="caution">
    <text evidence="3">The sequence shown here is derived from an EMBL/GenBank/DDBJ whole genome shotgun (WGS) entry which is preliminary data.</text>
</comment>
<dbReference type="Pfam" id="PF00534">
    <property type="entry name" value="Glycos_transf_1"/>
    <property type="match status" value="1"/>
</dbReference>
<organism evidence="3 4">
    <name type="scientific">Flavobacterium difficile</name>
    <dbReference type="NCBI Taxonomy" id="2709659"/>
    <lineage>
        <taxon>Bacteria</taxon>
        <taxon>Pseudomonadati</taxon>
        <taxon>Bacteroidota</taxon>
        <taxon>Flavobacteriia</taxon>
        <taxon>Flavobacteriales</taxon>
        <taxon>Flavobacteriaceae</taxon>
        <taxon>Flavobacterium</taxon>
    </lineage>
</organism>
<dbReference type="EMBL" id="JAAJBT010000002">
    <property type="protein sequence ID" value="NHM01142.1"/>
    <property type="molecule type" value="Genomic_DNA"/>
</dbReference>
<dbReference type="InterPro" id="IPR028098">
    <property type="entry name" value="Glyco_trans_4-like_N"/>
</dbReference>
<dbReference type="CDD" id="cd03811">
    <property type="entry name" value="GT4_GT28_WabH-like"/>
    <property type="match status" value="1"/>
</dbReference>
<name>A0ABX0I3I8_9FLAO</name>